<name>A0A3F2ZEP6_PHLPP</name>
<protein>
    <submittedName>
        <fullName evidence="1">Uncharacterized protein</fullName>
    </submittedName>
</protein>
<dbReference type="EMBL" id="AJVK01004989">
    <property type="status" value="NOT_ANNOTATED_CDS"/>
    <property type="molecule type" value="Genomic_DNA"/>
</dbReference>
<dbReference type="VEuPathDB" id="VectorBase:PPAI013302"/>
<keyword evidence="2" id="KW-1185">Reference proteome</keyword>
<dbReference type="EnsemblMetazoa" id="PPAI013302-RA">
    <property type="protein sequence ID" value="PPAI013302-PA"/>
    <property type="gene ID" value="PPAI013302"/>
</dbReference>
<proteinExistence type="predicted"/>
<evidence type="ECO:0000313" key="1">
    <source>
        <dbReference type="EnsemblMetazoa" id="PPAI013302-PA"/>
    </source>
</evidence>
<accession>A0A3F2ZEP6</accession>
<evidence type="ECO:0000313" key="2">
    <source>
        <dbReference type="Proteomes" id="UP000092462"/>
    </source>
</evidence>
<organism evidence="1 2">
    <name type="scientific">Phlebotomus papatasi</name>
    <name type="common">Sandfly</name>
    <dbReference type="NCBI Taxonomy" id="29031"/>
    <lineage>
        <taxon>Eukaryota</taxon>
        <taxon>Metazoa</taxon>
        <taxon>Ecdysozoa</taxon>
        <taxon>Arthropoda</taxon>
        <taxon>Hexapoda</taxon>
        <taxon>Insecta</taxon>
        <taxon>Pterygota</taxon>
        <taxon>Neoptera</taxon>
        <taxon>Endopterygota</taxon>
        <taxon>Diptera</taxon>
        <taxon>Nematocera</taxon>
        <taxon>Psychodoidea</taxon>
        <taxon>Psychodidae</taxon>
        <taxon>Phlebotomus</taxon>
        <taxon>Phlebotomus</taxon>
    </lineage>
</organism>
<dbReference type="Proteomes" id="UP000092462">
    <property type="component" value="Unassembled WGS sequence"/>
</dbReference>
<sequence length="322" mass="37952">MSQSDFEAAHSKFKIFLKVFYGLSYLNFAPGSERSVLLSCLKMAILPSVYLFHEVLSVKQIISLIERSFDPIELMYLIILCSCFFQSLSKFLICAVFYKDEFDVLVHYFDKLTITKNILTTVRKNILFKYLKFVYTVAKLYLFRVEIGILAYAVFALTWTNFTLTMFFRYPFAESGSLLDIPLNIIFQIIALHYTVGYMVLIDVLLLFIVFYFRGELDSIASHISNLNSDEKLSDQQYERIISEIHKFHLKTVRKLRIFQQFTWYIHLVQFSTNMIYLSIVIYMIRFADTSFAFALFHQELLHKCSCIAFSDRLLRMVMKVF</sequence>
<reference evidence="1" key="1">
    <citation type="submission" date="2022-08" db="UniProtKB">
        <authorList>
            <consortium name="EnsemblMetazoa"/>
        </authorList>
    </citation>
    <scope>IDENTIFICATION</scope>
    <source>
        <strain evidence="1">Israel</strain>
    </source>
</reference>
<dbReference type="AlphaFoldDB" id="A0A3F2ZEP6"/>